<feature type="domain" description="TM2" evidence="8">
    <location>
        <begin position="223"/>
        <end position="272"/>
    </location>
</feature>
<evidence type="ECO:0000259" key="8">
    <source>
        <dbReference type="Pfam" id="PF05154"/>
    </source>
</evidence>
<dbReference type="EMBL" id="WPOM01000024">
    <property type="protein sequence ID" value="MVN33745.1"/>
    <property type="molecule type" value="Genomic_DNA"/>
</dbReference>
<keyword evidence="3 7" id="KW-1133">Transmembrane helix</keyword>
<name>A0A844RKZ3_EGGLN</name>
<proteinExistence type="predicted"/>
<evidence type="ECO:0000313" key="9">
    <source>
        <dbReference type="EMBL" id="MVN33745.1"/>
    </source>
</evidence>
<reference evidence="9 10" key="1">
    <citation type="submission" date="2019-11" db="EMBL/GenBank/DDBJ databases">
        <title>Whole genome shotgun sequencing (WGS) data from Adlercreutzia equolifaciens ResAG-91, Eggerthella lenta MRI-F36, MRI-F37, MRI-F40, ResAG-49, ResAG-88, ResAG-121, ResAG-145, and Gordonibacter sp. ResAG-5, ResAG-26, ResAG-43, ResAG-50, ResAG-59.</title>
        <authorList>
            <person name="Stoll D.A."/>
            <person name="Danylec N."/>
            <person name="Franz C.M.A.P."/>
            <person name="Huch M."/>
        </authorList>
    </citation>
    <scope>NUCLEOTIDE SEQUENCE [LARGE SCALE GENOMIC DNA]</scope>
    <source>
        <strain evidence="9 10">ResAG-88</strain>
    </source>
</reference>
<keyword evidence="4 7" id="KW-0472">Membrane</keyword>
<evidence type="ECO:0000256" key="3">
    <source>
        <dbReference type="ARBA" id="ARBA00022989"/>
    </source>
</evidence>
<feature type="compositionally biased region" description="Low complexity" evidence="6">
    <location>
        <begin position="101"/>
        <end position="117"/>
    </location>
</feature>
<feature type="region of interest" description="Disordered" evidence="6">
    <location>
        <begin position="76"/>
        <end position="122"/>
    </location>
</feature>
<evidence type="ECO:0000256" key="4">
    <source>
        <dbReference type="ARBA" id="ARBA00023136"/>
    </source>
</evidence>
<protein>
    <submittedName>
        <fullName evidence="9">NINE protein</fullName>
    </submittedName>
</protein>
<feature type="compositionally biased region" description="Low complexity" evidence="6">
    <location>
        <begin position="175"/>
        <end position="187"/>
    </location>
</feature>
<feature type="compositionally biased region" description="Pro residues" evidence="6">
    <location>
        <begin position="188"/>
        <end position="199"/>
    </location>
</feature>
<dbReference type="GO" id="GO:0016020">
    <property type="term" value="C:membrane"/>
    <property type="evidence" value="ECO:0007669"/>
    <property type="project" value="UniProtKB-SubCell"/>
</dbReference>
<dbReference type="Pfam" id="PF05154">
    <property type="entry name" value="TM2"/>
    <property type="match status" value="1"/>
</dbReference>
<evidence type="ECO:0000256" key="1">
    <source>
        <dbReference type="ARBA" id="ARBA00004141"/>
    </source>
</evidence>
<feature type="transmembrane region" description="Helical" evidence="7">
    <location>
        <begin position="252"/>
        <end position="280"/>
    </location>
</feature>
<gene>
    <name evidence="9" type="ORF">GO726_11325</name>
</gene>
<keyword evidence="5" id="KW-0175">Coiled coil</keyword>
<dbReference type="AlphaFoldDB" id="A0A844RKZ3"/>
<feature type="compositionally biased region" description="Low complexity" evidence="6">
    <location>
        <begin position="134"/>
        <end position="144"/>
    </location>
</feature>
<feature type="compositionally biased region" description="Low complexity" evidence="6">
    <location>
        <begin position="150"/>
        <end position="165"/>
    </location>
</feature>
<organism evidence="9 10">
    <name type="scientific">Eggerthella lenta</name>
    <name type="common">Eubacterium lentum</name>
    <dbReference type="NCBI Taxonomy" id="84112"/>
    <lineage>
        <taxon>Bacteria</taxon>
        <taxon>Bacillati</taxon>
        <taxon>Actinomycetota</taxon>
        <taxon>Coriobacteriia</taxon>
        <taxon>Eggerthellales</taxon>
        <taxon>Eggerthellaceae</taxon>
        <taxon>Eggerthella</taxon>
    </lineage>
</organism>
<sequence>MATNEPLNSAADEVAAAEAELKAAQEKLEAAKAKLAATTSDDACDVEKETVAAVVVDEATGEVEAVVVEDVAVVSCDAGSEDKEEAPSDASTDASTEDASEASAAAPSAAPAEPAKAAEPEPEWVPYSTAQAIPPTAAPQATPAQPQPQAPAAASASTASYTQPAGAPPAPGQPAPGYYAPPGYGAPQTPPHAGPGAVPPQQPYYGYQQPYYQQPYSQPMVTTKDHVAAGLLAIFLGAFGIHKFYLGYNTAGFIMLAVTIIGGVLTFSLASWVIWVIAIIEGILYLTKSQTEFEQIYVLNKREWF</sequence>
<comment type="subcellular location">
    <subcellularLocation>
        <location evidence="1">Membrane</location>
        <topology evidence="1">Multi-pass membrane protein</topology>
    </subcellularLocation>
</comment>
<dbReference type="InterPro" id="IPR007829">
    <property type="entry name" value="TM2"/>
</dbReference>
<evidence type="ECO:0000313" key="10">
    <source>
        <dbReference type="Proteomes" id="UP000436429"/>
    </source>
</evidence>
<feature type="region of interest" description="Disordered" evidence="6">
    <location>
        <begin position="134"/>
        <end position="199"/>
    </location>
</feature>
<feature type="transmembrane region" description="Helical" evidence="7">
    <location>
        <begin position="227"/>
        <end position="246"/>
    </location>
</feature>
<evidence type="ECO:0000256" key="7">
    <source>
        <dbReference type="SAM" id="Phobius"/>
    </source>
</evidence>
<keyword evidence="2 7" id="KW-0812">Transmembrane</keyword>
<evidence type="ECO:0000256" key="5">
    <source>
        <dbReference type="SAM" id="Coils"/>
    </source>
</evidence>
<feature type="coiled-coil region" evidence="5">
    <location>
        <begin position="7"/>
        <end position="41"/>
    </location>
</feature>
<evidence type="ECO:0000256" key="2">
    <source>
        <dbReference type="ARBA" id="ARBA00022692"/>
    </source>
</evidence>
<dbReference type="Proteomes" id="UP000436429">
    <property type="component" value="Unassembled WGS sequence"/>
</dbReference>
<comment type="caution">
    <text evidence="9">The sequence shown here is derived from an EMBL/GenBank/DDBJ whole genome shotgun (WGS) entry which is preliminary data.</text>
</comment>
<accession>A0A844RKZ3</accession>
<dbReference type="RefSeq" id="WP_117752486.1">
    <property type="nucleotide sequence ID" value="NZ_JADMOT010000003.1"/>
</dbReference>
<evidence type="ECO:0000256" key="6">
    <source>
        <dbReference type="SAM" id="MobiDB-lite"/>
    </source>
</evidence>